<dbReference type="EMBL" id="JDVG02000680">
    <property type="protein sequence ID" value="KFB70579.1"/>
    <property type="molecule type" value="Genomic_DNA"/>
</dbReference>
<evidence type="ECO:0000313" key="3">
    <source>
        <dbReference type="Proteomes" id="UP000020077"/>
    </source>
</evidence>
<organism evidence="2 3">
    <name type="scientific">Candidatus Accumulibacter phosphatis</name>
    <dbReference type="NCBI Taxonomy" id="327160"/>
    <lineage>
        <taxon>Bacteria</taxon>
        <taxon>Pseudomonadati</taxon>
        <taxon>Pseudomonadota</taxon>
        <taxon>Betaproteobacteria</taxon>
        <taxon>Candidatus Accumulibacter</taxon>
    </lineage>
</organism>
<name>A0A080M043_9PROT</name>
<dbReference type="AlphaFoldDB" id="A0A080M043"/>
<dbReference type="PANTHER" id="PTHR38009:SF1">
    <property type="entry name" value="CONSERVED HYPOTHETICAL PHAGE TAIL PROTEIN"/>
    <property type="match status" value="1"/>
</dbReference>
<dbReference type="Pfam" id="PF06841">
    <property type="entry name" value="Phage_T4_gp19"/>
    <property type="match status" value="1"/>
</dbReference>
<comment type="caution">
    <text evidence="2">The sequence shown here is derived from an EMBL/GenBank/DDBJ whole genome shotgun (WGS) entry which is preliminary data.</text>
</comment>
<sequence length="169" mass="18927">MANTGFVVNATRVDPYKNFKFRVLWDGKTVLGVSKVGSLKRTTEVVKHRSGGQNSYDHKSPGRSSYEGVTLERGITHDIEFEKWANAVQSYAGDAAMDLAGYKKDLTLEVLNEKSQVALRYFLYRCWVSEFVTLPDLDANANAVAIEHIKIELEGWVRDVDTPEPNEAG</sequence>
<reference evidence="2 3" key="1">
    <citation type="submission" date="2014-02" db="EMBL/GenBank/DDBJ databases">
        <title>Expanding our view of genomic diversity in Candidatus Accumulibacter clades.</title>
        <authorList>
            <person name="Skennerton C.T."/>
            <person name="Barr J.J."/>
            <person name="Slater F.R."/>
            <person name="Bond P.L."/>
            <person name="Tyson G.W."/>
        </authorList>
    </citation>
    <scope>NUCLEOTIDE SEQUENCE [LARGE SCALE GENOMIC DNA]</scope>
    <source>
        <strain evidence="3">BA-91</strain>
    </source>
</reference>
<dbReference type="InterPro" id="IPR010667">
    <property type="entry name" value="Phage_T4_Gp19"/>
</dbReference>
<dbReference type="GO" id="GO:0005198">
    <property type="term" value="F:structural molecule activity"/>
    <property type="evidence" value="ECO:0007669"/>
    <property type="project" value="InterPro"/>
</dbReference>
<evidence type="ECO:0000313" key="2">
    <source>
        <dbReference type="EMBL" id="KFB70579.1"/>
    </source>
</evidence>
<evidence type="ECO:0000256" key="1">
    <source>
        <dbReference type="SAM" id="MobiDB-lite"/>
    </source>
</evidence>
<dbReference type="PANTHER" id="PTHR38009">
    <property type="entry name" value="CONSERVED HYPOTHETICAL PHAGE TAIL PROTEIN"/>
    <property type="match status" value="1"/>
</dbReference>
<protein>
    <submittedName>
        <fullName evidence="2">T4-like virus tail tube protein gp19</fullName>
    </submittedName>
</protein>
<dbReference type="NCBIfam" id="TIGR02241">
    <property type="entry name" value="conserved hypothetical phage tail region protein"/>
    <property type="match status" value="1"/>
</dbReference>
<feature type="region of interest" description="Disordered" evidence="1">
    <location>
        <begin position="47"/>
        <end position="67"/>
    </location>
</feature>
<proteinExistence type="predicted"/>
<accession>A0A080M043</accession>
<gene>
    <name evidence="2" type="ORF">AW09_004326</name>
</gene>
<dbReference type="InterPro" id="IPR011747">
    <property type="entry name" value="CHP02241"/>
</dbReference>
<dbReference type="Proteomes" id="UP000020077">
    <property type="component" value="Unassembled WGS sequence"/>
</dbReference>